<organism evidence="1 2">
    <name type="scientific">Flavobacterium endophyticum</name>
    <dbReference type="NCBI Taxonomy" id="1540163"/>
    <lineage>
        <taxon>Bacteria</taxon>
        <taxon>Pseudomonadati</taxon>
        <taxon>Bacteroidota</taxon>
        <taxon>Flavobacteriia</taxon>
        <taxon>Flavobacteriales</taxon>
        <taxon>Flavobacteriaceae</taxon>
        <taxon>Flavobacterium</taxon>
    </lineage>
</organism>
<gene>
    <name evidence="1" type="ORF">CLV94_0335</name>
</gene>
<dbReference type="EMBL" id="RBLC01000001">
    <property type="protein sequence ID" value="RKS25305.1"/>
    <property type="molecule type" value="Genomic_DNA"/>
</dbReference>
<evidence type="ECO:0000313" key="2">
    <source>
        <dbReference type="Proteomes" id="UP000277579"/>
    </source>
</evidence>
<dbReference type="AlphaFoldDB" id="A0A495MIY3"/>
<dbReference type="PROSITE" id="PS51257">
    <property type="entry name" value="PROKAR_LIPOPROTEIN"/>
    <property type="match status" value="1"/>
</dbReference>
<sequence length="181" mass="19975">MKRIFLLLAIVGMTALQSCTNDDDRVDNDTIAEVFEINQNTTFNAGNGYKINYSLLPPIFNSDMIMIYRLSGTAGGQDVWEALPQTYFFSSGAEYLQYTFDFTVNSINIYIDSNFPAEEEPAFSVNQVFRVVIIPGYLSNKAANSGKGATAAPAVDLSDYNAVIKAYGLNDSNVKTLESRK</sequence>
<dbReference type="RefSeq" id="WP_121374718.1">
    <property type="nucleotide sequence ID" value="NZ_RBLC01000001.1"/>
</dbReference>
<dbReference type="OrthoDB" id="1524444at2"/>
<dbReference type="Proteomes" id="UP000277579">
    <property type="component" value="Unassembled WGS sequence"/>
</dbReference>
<reference evidence="1 2" key="1">
    <citation type="submission" date="2018-10" db="EMBL/GenBank/DDBJ databases">
        <title>Genomic Encyclopedia of Archaeal and Bacterial Type Strains, Phase II (KMG-II): from individual species to whole genera.</title>
        <authorList>
            <person name="Goeker M."/>
        </authorList>
    </citation>
    <scope>NUCLEOTIDE SEQUENCE [LARGE SCALE GENOMIC DNA]</scope>
    <source>
        <strain evidence="1 2">DSM 29537</strain>
    </source>
</reference>
<comment type="caution">
    <text evidence="1">The sequence shown here is derived from an EMBL/GenBank/DDBJ whole genome shotgun (WGS) entry which is preliminary data.</text>
</comment>
<name>A0A495MIY3_9FLAO</name>
<evidence type="ECO:0008006" key="3">
    <source>
        <dbReference type="Google" id="ProtNLM"/>
    </source>
</evidence>
<proteinExistence type="predicted"/>
<keyword evidence="2" id="KW-1185">Reference proteome</keyword>
<accession>A0A495MIY3</accession>
<protein>
    <recommendedName>
        <fullName evidence="3">Lipoprotein</fullName>
    </recommendedName>
</protein>
<evidence type="ECO:0000313" key="1">
    <source>
        <dbReference type="EMBL" id="RKS25305.1"/>
    </source>
</evidence>